<dbReference type="EMBL" id="JAHFVK010000002">
    <property type="protein sequence ID" value="MBT2134842.1"/>
    <property type="molecule type" value="Genomic_DNA"/>
</dbReference>
<sequence length="80" mass="9189">METVKTLTSRDDKHRIDIERSEAGLYRYVTFNDRYRTDEDFQNPPYWMIEAFSGLYQTAEAAEADARAECAWLGSESAAG</sequence>
<organism evidence="1 2">
    <name type="scientific">Croceibacterium selenioxidans</name>
    <dbReference type="NCBI Taxonomy" id="2838833"/>
    <lineage>
        <taxon>Bacteria</taxon>
        <taxon>Pseudomonadati</taxon>
        <taxon>Pseudomonadota</taxon>
        <taxon>Alphaproteobacteria</taxon>
        <taxon>Sphingomonadales</taxon>
        <taxon>Erythrobacteraceae</taxon>
        <taxon>Croceibacterium</taxon>
    </lineage>
</organism>
<comment type="caution">
    <text evidence="1">The sequence shown here is derived from an EMBL/GenBank/DDBJ whole genome shotgun (WGS) entry which is preliminary data.</text>
</comment>
<dbReference type="Proteomes" id="UP000811255">
    <property type="component" value="Unassembled WGS sequence"/>
</dbReference>
<evidence type="ECO:0000313" key="1">
    <source>
        <dbReference type="EMBL" id="MBT2134842.1"/>
    </source>
</evidence>
<gene>
    <name evidence="1" type="ORF">KK137_10895</name>
</gene>
<reference evidence="1 2" key="1">
    <citation type="submission" date="2021-05" db="EMBL/GenBank/DDBJ databases">
        <title>Croceibacterium sp. LX-88 genome sequence.</title>
        <authorList>
            <person name="Luo X."/>
        </authorList>
    </citation>
    <scope>NUCLEOTIDE SEQUENCE [LARGE SCALE GENOMIC DNA]</scope>
    <source>
        <strain evidence="1 2">LX-88</strain>
    </source>
</reference>
<proteinExistence type="predicted"/>
<accession>A0ABS5W675</accession>
<protein>
    <submittedName>
        <fullName evidence="1">Uncharacterized protein</fullName>
    </submittedName>
</protein>
<dbReference type="RefSeq" id="WP_214536457.1">
    <property type="nucleotide sequence ID" value="NZ_JAHFVK010000002.1"/>
</dbReference>
<name>A0ABS5W675_9SPHN</name>
<evidence type="ECO:0000313" key="2">
    <source>
        <dbReference type="Proteomes" id="UP000811255"/>
    </source>
</evidence>
<keyword evidence="2" id="KW-1185">Reference proteome</keyword>